<evidence type="ECO:0000259" key="6">
    <source>
        <dbReference type="PROSITE" id="PS51396"/>
    </source>
</evidence>
<dbReference type="InterPro" id="IPR017937">
    <property type="entry name" value="Thioredoxin_CS"/>
</dbReference>
<dbReference type="Gene3D" id="1.25.10.10">
    <property type="entry name" value="Leucine-rich Repeat Variant"/>
    <property type="match status" value="1"/>
</dbReference>
<dbReference type="Pfam" id="PF05903">
    <property type="entry name" value="Peptidase_C97"/>
    <property type="match status" value="1"/>
</dbReference>
<proteinExistence type="inferred from homology"/>
<dbReference type="SMART" id="SM01179">
    <property type="entry name" value="DUF862"/>
    <property type="match status" value="1"/>
</dbReference>
<dbReference type="Proteomes" id="UP000054166">
    <property type="component" value="Unassembled WGS sequence"/>
</dbReference>
<evidence type="ECO:0000313" key="8">
    <source>
        <dbReference type="EMBL" id="KIM89181.1"/>
    </source>
</evidence>
<keyword evidence="9" id="KW-1185">Reference proteome</keyword>
<feature type="region of interest" description="Disordered" evidence="4">
    <location>
        <begin position="146"/>
        <end position="166"/>
    </location>
</feature>
<sequence>MQAVKLYVYDLSNGLARQMSSQLTGRQIDGIWHTSVVVFGKEIFYGQGIDITLPGRSHHGRPHQVIDMGETALDEETFNEYLAEMREHYTADKYHLLDFNCNSFTNDCVGFLTGGSIPDFIKDLPTDFLSTPFGAALRPTIDSMFRRPTAGGVPSTAPPPVSNPDLASALLQGVASRATSNSTPSYLPTPAPTSPSTPTPTPATQTLASPIHLSTNPSSFHSVLRTHRALIAFFTSTTCGPCRIIAPVFEELAAAKSRGGVAFTKIDLAVGMGSNVASEWGVRVTPTFVFFLDGKKVHELKGVNAPELKTQVDLLLYQAFPPHPHTNLSLPAVESLSLDPILFTNFPALDSVNTKLFSFIDSATSWPANASQSQSQIKQTLSQAVLPYLKMNSPSSKSKSRATPGLLVPWARVTATLVDALQLSELFPLVDMWRLALLDPSASSWCASLGIKKDTPDPIAIFLTKAISALAASDAPRNYILTVLRLMSNAFSNPALTRVLLAGQTRKDMTMLVVMTLLHDDAAVRTAAASLAFNVAAYLQKGRVNKANSSDAEGVEEDGDWEVEMVSAVIEAIDREKGSEEVVHRLTACLAFLLRLSPFYDEQLVPLLEILQSRSHLKSKLGKGGCGESGVQKKEVKKLVEEVADKLCPA</sequence>
<evidence type="ECO:0000256" key="4">
    <source>
        <dbReference type="SAM" id="MobiDB-lite"/>
    </source>
</evidence>
<keyword evidence="3" id="KW-0378">Hydrolase</keyword>
<feature type="domain" description="PPPDE" evidence="7">
    <location>
        <begin position="2"/>
        <end position="142"/>
    </location>
</feature>
<keyword evidence="2" id="KW-0645">Protease</keyword>
<evidence type="ECO:0000259" key="7">
    <source>
        <dbReference type="PROSITE" id="PS51858"/>
    </source>
</evidence>
<dbReference type="Gene3D" id="3.90.1720.30">
    <property type="entry name" value="PPPDE domains"/>
    <property type="match status" value="1"/>
</dbReference>
<dbReference type="Gene3D" id="3.40.30.10">
    <property type="entry name" value="Glutaredoxin"/>
    <property type="match status" value="1"/>
</dbReference>
<dbReference type="GO" id="GO:0008233">
    <property type="term" value="F:peptidase activity"/>
    <property type="evidence" value="ECO:0007669"/>
    <property type="project" value="UniProtKB-KW"/>
</dbReference>
<dbReference type="InterPro" id="IPR013766">
    <property type="entry name" value="Thioredoxin_domain"/>
</dbReference>
<evidence type="ECO:0000256" key="2">
    <source>
        <dbReference type="ARBA" id="ARBA00022670"/>
    </source>
</evidence>
<evidence type="ECO:0000313" key="9">
    <source>
        <dbReference type="Proteomes" id="UP000054166"/>
    </source>
</evidence>
<evidence type="ECO:0000256" key="1">
    <source>
        <dbReference type="ARBA" id="ARBA00008140"/>
    </source>
</evidence>
<reference evidence="9" key="2">
    <citation type="submission" date="2015-01" db="EMBL/GenBank/DDBJ databases">
        <title>Evolutionary Origins and Diversification of the Mycorrhizal Mutualists.</title>
        <authorList>
            <consortium name="DOE Joint Genome Institute"/>
            <consortium name="Mycorrhizal Genomics Consortium"/>
            <person name="Kohler A."/>
            <person name="Kuo A."/>
            <person name="Nagy L.G."/>
            <person name="Floudas D."/>
            <person name="Copeland A."/>
            <person name="Barry K.W."/>
            <person name="Cichocki N."/>
            <person name="Veneault-Fourrey C."/>
            <person name="LaButti K."/>
            <person name="Lindquist E.A."/>
            <person name="Lipzen A."/>
            <person name="Lundell T."/>
            <person name="Morin E."/>
            <person name="Murat C."/>
            <person name="Riley R."/>
            <person name="Ohm R."/>
            <person name="Sun H."/>
            <person name="Tunlid A."/>
            <person name="Henrissat B."/>
            <person name="Grigoriev I.V."/>
            <person name="Hibbett D.S."/>
            <person name="Martin F."/>
        </authorList>
    </citation>
    <scope>NUCLEOTIDE SEQUENCE [LARGE SCALE GENOMIC DNA]</scope>
    <source>
        <strain evidence="9">F 1598</strain>
    </source>
</reference>
<feature type="region of interest" description="Disordered" evidence="4">
    <location>
        <begin position="179"/>
        <end position="207"/>
    </location>
</feature>
<dbReference type="PROSITE" id="PS51858">
    <property type="entry name" value="PPPDE"/>
    <property type="match status" value="1"/>
</dbReference>
<gene>
    <name evidence="8" type="ORF">PILCRDRAFT_813093</name>
</gene>
<dbReference type="PROSITE" id="PS00194">
    <property type="entry name" value="THIOREDOXIN_1"/>
    <property type="match status" value="1"/>
</dbReference>
<name>A0A0C3GEV4_PILCF</name>
<dbReference type="InterPro" id="IPR036249">
    <property type="entry name" value="Thioredoxin-like_sf"/>
</dbReference>
<dbReference type="STRING" id="765440.A0A0C3GEV4"/>
<evidence type="ECO:0000256" key="3">
    <source>
        <dbReference type="ARBA" id="ARBA00022801"/>
    </source>
</evidence>
<reference evidence="8 9" key="1">
    <citation type="submission" date="2014-04" db="EMBL/GenBank/DDBJ databases">
        <authorList>
            <consortium name="DOE Joint Genome Institute"/>
            <person name="Kuo A."/>
            <person name="Tarkka M."/>
            <person name="Buscot F."/>
            <person name="Kohler A."/>
            <person name="Nagy L.G."/>
            <person name="Floudas D."/>
            <person name="Copeland A."/>
            <person name="Barry K.W."/>
            <person name="Cichocki N."/>
            <person name="Veneault-Fourrey C."/>
            <person name="LaButti K."/>
            <person name="Lindquist E.A."/>
            <person name="Lipzen A."/>
            <person name="Lundell T."/>
            <person name="Morin E."/>
            <person name="Murat C."/>
            <person name="Sun H."/>
            <person name="Tunlid A."/>
            <person name="Henrissat B."/>
            <person name="Grigoriev I.V."/>
            <person name="Hibbett D.S."/>
            <person name="Martin F."/>
            <person name="Nordberg H.P."/>
            <person name="Cantor M.N."/>
            <person name="Hua S.X."/>
        </authorList>
    </citation>
    <scope>NUCLEOTIDE SEQUENCE [LARGE SCALE GENOMIC DNA]</scope>
    <source>
        <strain evidence="8 9">F 1598</strain>
    </source>
</reference>
<evidence type="ECO:0008006" key="10">
    <source>
        <dbReference type="Google" id="ProtNLM"/>
    </source>
</evidence>
<dbReference type="InterPro" id="IPR011989">
    <property type="entry name" value="ARM-like"/>
</dbReference>
<dbReference type="Pfam" id="PF00085">
    <property type="entry name" value="Thioredoxin"/>
    <property type="match status" value="1"/>
</dbReference>
<evidence type="ECO:0000259" key="5">
    <source>
        <dbReference type="PROSITE" id="PS51352"/>
    </source>
</evidence>
<dbReference type="CDD" id="cd02947">
    <property type="entry name" value="TRX_family"/>
    <property type="match status" value="1"/>
</dbReference>
<feature type="domain" description="Thioredoxin" evidence="5">
    <location>
        <begin position="193"/>
        <end position="317"/>
    </location>
</feature>
<dbReference type="PANTHER" id="PTHR12378">
    <property type="entry name" value="DESUMOYLATING ISOPEPTIDASE"/>
    <property type="match status" value="1"/>
</dbReference>
<dbReference type="EMBL" id="KN832975">
    <property type="protein sequence ID" value="KIM89181.1"/>
    <property type="molecule type" value="Genomic_DNA"/>
</dbReference>
<comment type="similarity">
    <text evidence="1">Belongs to the DeSI family.</text>
</comment>
<dbReference type="GO" id="GO:0070646">
    <property type="term" value="P:protein modification by small protein removal"/>
    <property type="evidence" value="ECO:0007669"/>
    <property type="project" value="TreeGrafter"/>
</dbReference>
<dbReference type="SUPFAM" id="SSF52833">
    <property type="entry name" value="Thioredoxin-like"/>
    <property type="match status" value="1"/>
</dbReference>
<dbReference type="InterPro" id="IPR008580">
    <property type="entry name" value="PPPDE_dom"/>
</dbReference>
<protein>
    <recommendedName>
        <fullName evidence="10">PPPDE domain-containing protein</fullName>
    </recommendedName>
</protein>
<dbReference type="HOGENOM" id="CLU_033441_0_0_1"/>
<dbReference type="InParanoid" id="A0A0C3GEV4"/>
<organism evidence="8 9">
    <name type="scientific">Piloderma croceum (strain F 1598)</name>
    <dbReference type="NCBI Taxonomy" id="765440"/>
    <lineage>
        <taxon>Eukaryota</taxon>
        <taxon>Fungi</taxon>
        <taxon>Dikarya</taxon>
        <taxon>Basidiomycota</taxon>
        <taxon>Agaricomycotina</taxon>
        <taxon>Agaricomycetes</taxon>
        <taxon>Agaricomycetidae</taxon>
        <taxon>Atheliales</taxon>
        <taxon>Atheliaceae</taxon>
        <taxon>Piloderma</taxon>
    </lineage>
</organism>
<dbReference type="GO" id="GO:0006508">
    <property type="term" value="P:proteolysis"/>
    <property type="evidence" value="ECO:0007669"/>
    <property type="project" value="UniProtKB-KW"/>
</dbReference>
<dbReference type="InterPro" id="IPR042266">
    <property type="entry name" value="PPPDE_sf"/>
</dbReference>
<dbReference type="InterPro" id="IPR013535">
    <property type="entry name" value="PUL_dom"/>
</dbReference>
<dbReference type="OrthoDB" id="21221at2759"/>
<dbReference type="PROSITE" id="PS51352">
    <property type="entry name" value="THIOREDOXIN_2"/>
    <property type="match status" value="1"/>
</dbReference>
<dbReference type="Pfam" id="PF08324">
    <property type="entry name" value="PUL"/>
    <property type="match status" value="1"/>
</dbReference>
<dbReference type="PROSITE" id="PS51396">
    <property type="entry name" value="PUL"/>
    <property type="match status" value="1"/>
</dbReference>
<dbReference type="AlphaFoldDB" id="A0A0C3GEV4"/>
<accession>A0A0C3GEV4</accession>
<feature type="domain" description="PUL" evidence="6">
    <location>
        <begin position="328"/>
        <end position="646"/>
    </location>
</feature>
<dbReference type="PANTHER" id="PTHR12378:SF7">
    <property type="entry name" value="DESUMOYLATING ISOPEPTIDASE 1"/>
    <property type="match status" value="1"/>
</dbReference>
<feature type="compositionally biased region" description="Pro residues" evidence="4">
    <location>
        <begin position="187"/>
        <end position="201"/>
    </location>
</feature>